<dbReference type="EMBL" id="KQ997995">
    <property type="protein sequence ID" value="KZV43601.1"/>
    <property type="molecule type" value="Genomic_DNA"/>
</dbReference>
<evidence type="ECO:0000313" key="3">
    <source>
        <dbReference type="Proteomes" id="UP000250235"/>
    </source>
</evidence>
<protein>
    <submittedName>
        <fullName evidence="2">Uncharacterized protein</fullName>
    </submittedName>
</protein>
<reference evidence="2 3" key="1">
    <citation type="journal article" date="2015" name="Proc. Natl. Acad. Sci. U.S.A.">
        <title>The resurrection genome of Boea hygrometrica: A blueprint for survival of dehydration.</title>
        <authorList>
            <person name="Xiao L."/>
            <person name="Yang G."/>
            <person name="Zhang L."/>
            <person name="Yang X."/>
            <person name="Zhao S."/>
            <person name="Ji Z."/>
            <person name="Zhou Q."/>
            <person name="Hu M."/>
            <person name="Wang Y."/>
            <person name="Chen M."/>
            <person name="Xu Y."/>
            <person name="Jin H."/>
            <person name="Xiao X."/>
            <person name="Hu G."/>
            <person name="Bao F."/>
            <person name="Hu Y."/>
            <person name="Wan P."/>
            <person name="Li L."/>
            <person name="Deng X."/>
            <person name="Kuang T."/>
            <person name="Xiang C."/>
            <person name="Zhu J.K."/>
            <person name="Oliver M.J."/>
            <person name="He Y."/>
        </authorList>
    </citation>
    <scope>NUCLEOTIDE SEQUENCE [LARGE SCALE GENOMIC DNA]</scope>
    <source>
        <strain evidence="3">cv. XS01</strain>
    </source>
</reference>
<keyword evidence="1" id="KW-0472">Membrane</keyword>
<organism evidence="2 3">
    <name type="scientific">Dorcoceras hygrometricum</name>
    <dbReference type="NCBI Taxonomy" id="472368"/>
    <lineage>
        <taxon>Eukaryota</taxon>
        <taxon>Viridiplantae</taxon>
        <taxon>Streptophyta</taxon>
        <taxon>Embryophyta</taxon>
        <taxon>Tracheophyta</taxon>
        <taxon>Spermatophyta</taxon>
        <taxon>Magnoliopsida</taxon>
        <taxon>eudicotyledons</taxon>
        <taxon>Gunneridae</taxon>
        <taxon>Pentapetalae</taxon>
        <taxon>asterids</taxon>
        <taxon>lamiids</taxon>
        <taxon>Lamiales</taxon>
        <taxon>Gesneriaceae</taxon>
        <taxon>Didymocarpoideae</taxon>
        <taxon>Trichosporeae</taxon>
        <taxon>Loxocarpinae</taxon>
        <taxon>Dorcoceras</taxon>
    </lineage>
</organism>
<accession>A0A2Z7CCZ8</accession>
<dbReference type="Proteomes" id="UP000250235">
    <property type="component" value="Unassembled WGS sequence"/>
</dbReference>
<dbReference type="AlphaFoldDB" id="A0A2Z7CCZ8"/>
<proteinExistence type="predicted"/>
<keyword evidence="1" id="KW-0812">Transmembrane</keyword>
<sequence>MSFLEIRRSAFQTSTQVNVEARIDENATRVVNFLVLTADIVALSAVAFVRNQSLM</sequence>
<evidence type="ECO:0000256" key="1">
    <source>
        <dbReference type="SAM" id="Phobius"/>
    </source>
</evidence>
<name>A0A2Z7CCZ8_9LAMI</name>
<evidence type="ECO:0000313" key="2">
    <source>
        <dbReference type="EMBL" id="KZV43601.1"/>
    </source>
</evidence>
<keyword evidence="1" id="KW-1133">Transmembrane helix</keyword>
<gene>
    <name evidence="2" type="ORF">F511_16493</name>
</gene>
<keyword evidence="3" id="KW-1185">Reference proteome</keyword>
<feature type="transmembrane region" description="Helical" evidence="1">
    <location>
        <begin position="30"/>
        <end position="49"/>
    </location>
</feature>